<proteinExistence type="predicted"/>
<comment type="caution">
    <text evidence="1">The sequence shown here is derived from an EMBL/GenBank/DDBJ whole genome shotgun (WGS) entry which is preliminary data.</text>
</comment>
<accession>A0A4Z2G4L3</accession>
<gene>
    <name evidence="1" type="ORF">EYF80_041319</name>
</gene>
<dbReference type="Proteomes" id="UP000314294">
    <property type="component" value="Unassembled WGS sequence"/>
</dbReference>
<name>A0A4Z2G4L3_9TELE</name>
<sequence length="75" mass="8294">MSTRASDDVLLFGARTEPALTNEVPRFQRGREIDSCLWLYKTGTDILIKPLALRTFALKTSGTSPASLIISTHSR</sequence>
<evidence type="ECO:0000313" key="2">
    <source>
        <dbReference type="Proteomes" id="UP000314294"/>
    </source>
</evidence>
<dbReference type="EMBL" id="SRLO01000695">
    <property type="protein sequence ID" value="TNN48488.1"/>
    <property type="molecule type" value="Genomic_DNA"/>
</dbReference>
<keyword evidence="2" id="KW-1185">Reference proteome</keyword>
<reference evidence="1 2" key="1">
    <citation type="submission" date="2019-03" db="EMBL/GenBank/DDBJ databases">
        <title>First draft genome of Liparis tanakae, snailfish: a comprehensive survey of snailfish specific genes.</title>
        <authorList>
            <person name="Kim W."/>
            <person name="Song I."/>
            <person name="Jeong J.-H."/>
            <person name="Kim D."/>
            <person name="Kim S."/>
            <person name="Ryu S."/>
            <person name="Song J.Y."/>
            <person name="Lee S.K."/>
        </authorList>
    </citation>
    <scope>NUCLEOTIDE SEQUENCE [LARGE SCALE GENOMIC DNA]</scope>
    <source>
        <tissue evidence="1">Muscle</tissue>
    </source>
</reference>
<organism evidence="1 2">
    <name type="scientific">Liparis tanakae</name>
    <name type="common">Tanaka's snailfish</name>
    <dbReference type="NCBI Taxonomy" id="230148"/>
    <lineage>
        <taxon>Eukaryota</taxon>
        <taxon>Metazoa</taxon>
        <taxon>Chordata</taxon>
        <taxon>Craniata</taxon>
        <taxon>Vertebrata</taxon>
        <taxon>Euteleostomi</taxon>
        <taxon>Actinopterygii</taxon>
        <taxon>Neopterygii</taxon>
        <taxon>Teleostei</taxon>
        <taxon>Neoteleostei</taxon>
        <taxon>Acanthomorphata</taxon>
        <taxon>Eupercaria</taxon>
        <taxon>Perciformes</taxon>
        <taxon>Cottioidei</taxon>
        <taxon>Cottales</taxon>
        <taxon>Liparidae</taxon>
        <taxon>Liparis</taxon>
    </lineage>
</organism>
<evidence type="ECO:0000313" key="1">
    <source>
        <dbReference type="EMBL" id="TNN48488.1"/>
    </source>
</evidence>
<protein>
    <submittedName>
        <fullName evidence="1">Uncharacterized protein</fullName>
    </submittedName>
</protein>
<dbReference type="AlphaFoldDB" id="A0A4Z2G4L3"/>